<feature type="region of interest" description="Disordered" evidence="2">
    <location>
        <begin position="160"/>
        <end position="181"/>
    </location>
</feature>
<evidence type="ECO:0000313" key="5">
    <source>
        <dbReference type="Proteomes" id="UP000683360"/>
    </source>
</evidence>
<dbReference type="InterPro" id="IPR050964">
    <property type="entry name" value="Striated_Muscle_Regulatory"/>
</dbReference>
<protein>
    <submittedName>
        <fullName evidence="4">SDK</fullName>
    </submittedName>
</protein>
<reference evidence="4" key="1">
    <citation type="submission" date="2021-03" db="EMBL/GenBank/DDBJ databases">
        <authorList>
            <person name="Bekaert M."/>
        </authorList>
    </citation>
    <scope>NUCLEOTIDE SEQUENCE</scope>
</reference>
<dbReference type="Pfam" id="PF00041">
    <property type="entry name" value="fn3"/>
    <property type="match status" value="4"/>
</dbReference>
<dbReference type="InterPro" id="IPR036116">
    <property type="entry name" value="FN3_sf"/>
</dbReference>
<evidence type="ECO:0000313" key="4">
    <source>
        <dbReference type="EMBL" id="CAG2244564.1"/>
    </source>
</evidence>
<gene>
    <name evidence="4" type="ORF">MEDL_56609</name>
</gene>
<dbReference type="InterPro" id="IPR003961">
    <property type="entry name" value="FN3_dom"/>
</dbReference>
<comment type="caution">
    <text evidence="4">The sequence shown here is derived from an EMBL/GenBank/DDBJ whole genome shotgun (WGS) entry which is preliminary data.</text>
</comment>
<dbReference type="PROSITE" id="PS50853">
    <property type="entry name" value="FN3"/>
    <property type="match status" value="5"/>
</dbReference>
<name>A0A8S3UKY4_MYTED</name>
<organism evidence="4 5">
    <name type="scientific">Mytilus edulis</name>
    <name type="common">Blue mussel</name>
    <dbReference type="NCBI Taxonomy" id="6550"/>
    <lineage>
        <taxon>Eukaryota</taxon>
        <taxon>Metazoa</taxon>
        <taxon>Spiralia</taxon>
        <taxon>Lophotrochozoa</taxon>
        <taxon>Mollusca</taxon>
        <taxon>Bivalvia</taxon>
        <taxon>Autobranchia</taxon>
        <taxon>Pteriomorphia</taxon>
        <taxon>Mytilida</taxon>
        <taxon>Mytiloidea</taxon>
        <taxon>Mytilidae</taxon>
        <taxon>Mytilinae</taxon>
        <taxon>Mytilus</taxon>
    </lineage>
</organism>
<sequence length="472" mass="53039">MGASTQPNGILTGYLVSYKERDGSLQGNSSDLPVTQKQYTVATLQREQYYIFKVMARTRLGWGEPKEVLVYTIINRRKPDKPMKPQITAEVQARNITISWQPAYDGYGPIRNYTIQYKSEGKNWVDFQESIPPSSSTFTVTGLHPNTRYNFRVAATNDIGKSNFSDPSDEVRTRQDKPEGAPLNLQVKPLTTDSIHITWEAPSKLLWNSDKLNYTMSFREYFPEGPWIYQADTYLYSSVVTGLHPKTYEFRHPDPATWNGAIVGYLIQYRKADMASYNEISVQYPKKELILDDLVKYVNYEVKIIAFNSIGNGPPSTISSVYVGEAAPSAAPVSITTEAMNSTQIKVKWEPPPTETHNGELSGYKVFYWLASSDPNTALSVIVREKEAFLKHLSIYTMYLITVQAYNLAGEGPKSSPHSSRTKQEKPGVPGEIVIVNATMTTVNVTWGRPKEPNGIITAYELAYKQQQSGDG</sequence>
<proteinExistence type="predicted"/>
<dbReference type="CDD" id="cd00063">
    <property type="entry name" value="FN3"/>
    <property type="match status" value="5"/>
</dbReference>
<dbReference type="Gene3D" id="2.60.40.10">
    <property type="entry name" value="Immunoglobulins"/>
    <property type="match status" value="6"/>
</dbReference>
<dbReference type="InterPro" id="IPR013783">
    <property type="entry name" value="Ig-like_fold"/>
</dbReference>
<evidence type="ECO:0000259" key="3">
    <source>
        <dbReference type="PROSITE" id="PS50853"/>
    </source>
</evidence>
<dbReference type="PRINTS" id="PR00014">
    <property type="entry name" value="FNTYPEIII"/>
</dbReference>
<evidence type="ECO:0000256" key="1">
    <source>
        <dbReference type="ARBA" id="ARBA00022737"/>
    </source>
</evidence>
<feature type="domain" description="Fibronectin type-III" evidence="3">
    <location>
        <begin position="429"/>
        <end position="472"/>
    </location>
</feature>
<dbReference type="Proteomes" id="UP000683360">
    <property type="component" value="Unassembled WGS sequence"/>
</dbReference>
<dbReference type="SMART" id="SM00060">
    <property type="entry name" value="FN3"/>
    <property type="match status" value="3"/>
</dbReference>
<keyword evidence="1" id="KW-0677">Repeat</keyword>
<dbReference type="AlphaFoldDB" id="A0A8S3UKY4"/>
<dbReference type="SUPFAM" id="SSF49265">
    <property type="entry name" value="Fibronectin type III"/>
    <property type="match status" value="4"/>
</dbReference>
<dbReference type="PANTHER" id="PTHR13817:SF166">
    <property type="entry name" value="NEURONAL IGCAM-RELATED"/>
    <property type="match status" value="1"/>
</dbReference>
<feature type="domain" description="Fibronectin type-III" evidence="3">
    <location>
        <begin position="1"/>
        <end position="77"/>
    </location>
</feature>
<keyword evidence="5" id="KW-1185">Reference proteome</keyword>
<dbReference type="PANTHER" id="PTHR13817">
    <property type="entry name" value="TITIN"/>
    <property type="match status" value="1"/>
</dbReference>
<dbReference type="OrthoDB" id="6158926at2759"/>
<evidence type="ECO:0000256" key="2">
    <source>
        <dbReference type="SAM" id="MobiDB-lite"/>
    </source>
</evidence>
<feature type="domain" description="Fibronectin type-III" evidence="3">
    <location>
        <begin position="231"/>
        <end position="326"/>
    </location>
</feature>
<dbReference type="EMBL" id="CAJPWZ010002740">
    <property type="protein sequence ID" value="CAG2244564.1"/>
    <property type="molecule type" value="Genomic_DNA"/>
</dbReference>
<feature type="compositionally biased region" description="Basic and acidic residues" evidence="2">
    <location>
        <begin position="169"/>
        <end position="179"/>
    </location>
</feature>
<accession>A0A8S3UKY4</accession>
<dbReference type="FunFam" id="2.60.40.10:FF:000028">
    <property type="entry name" value="Neuronal cell adhesion molecule"/>
    <property type="match status" value="1"/>
</dbReference>
<feature type="domain" description="Fibronectin type-III" evidence="3">
    <location>
        <begin position="81"/>
        <end position="176"/>
    </location>
</feature>
<feature type="domain" description="Fibronectin type-III" evidence="3">
    <location>
        <begin position="331"/>
        <end position="425"/>
    </location>
</feature>